<reference evidence="2 3" key="1">
    <citation type="journal article" date="2018" name="Sci. Rep.">
        <title>Genomic signatures of local adaptation to the degree of environmental predictability in rotifers.</title>
        <authorList>
            <person name="Franch-Gras L."/>
            <person name="Hahn C."/>
            <person name="Garcia-Roger E.M."/>
            <person name="Carmona M.J."/>
            <person name="Serra M."/>
            <person name="Gomez A."/>
        </authorList>
    </citation>
    <scope>NUCLEOTIDE SEQUENCE [LARGE SCALE GENOMIC DNA]</scope>
    <source>
        <strain evidence="2">HYR1</strain>
    </source>
</reference>
<dbReference type="AlphaFoldDB" id="A0A3M7PWP4"/>
<comment type="caution">
    <text evidence="2">The sequence shown here is derived from an EMBL/GenBank/DDBJ whole genome shotgun (WGS) entry which is preliminary data.</text>
</comment>
<keyword evidence="3" id="KW-1185">Reference proteome</keyword>
<evidence type="ECO:0000256" key="1">
    <source>
        <dbReference type="SAM" id="MobiDB-lite"/>
    </source>
</evidence>
<dbReference type="EMBL" id="REGN01008504">
    <property type="protein sequence ID" value="RNA03443.1"/>
    <property type="molecule type" value="Genomic_DNA"/>
</dbReference>
<organism evidence="2 3">
    <name type="scientific">Brachionus plicatilis</name>
    <name type="common">Marine rotifer</name>
    <name type="synonym">Brachionus muelleri</name>
    <dbReference type="NCBI Taxonomy" id="10195"/>
    <lineage>
        <taxon>Eukaryota</taxon>
        <taxon>Metazoa</taxon>
        <taxon>Spiralia</taxon>
        <taxon>Gnathifera</taxon>
        <taxon>Rotifera</taxon>
        <taxon>Eurotatoria</taxon>
        <taxon>Monogononta</taxon>
        <taxon>Pseudotrocha</taxon>
        <taxon>Ploima</taxon>
        <taxon>Brachionidae</taxon>
        <taxon>Brachionus</taxon>
    </lineage>
</organism>
<gene>
    <name evidence="2" type="ORF">BpHYR1_037508</name>
</gene>
<evidence type="ECO:0000313" key="2">
    <source>
        <dbReference type="EMBL" id="RNA03443.1"/>
    </source>
</evidence>
<accession>A0A3M7PWP4</accession>
<sequence length="222" mass="25728">MKLRSSSSSSSSTSSSPKQKTNGNNVKTTIVKKKNSVKKIYKPTFFLNDDHSCMSNAVMNYFGKNLFTNRIHFVQKQSVSLKKSKKSGNDQWSSLATNFVHDPDTDIWYKREQIFKSFGGNNIMLFTVREVLNKLPDGKYLMDYTYQGKYRQGHCATVSKIDGLFKAISDKLPECERHILPFTKFNLNQLLDKETEENVKISKMKPIRIYSLQIYKYKEVEE</sequence>
<name>A0A3M7PWP4_BRAPC</name>
<evidence type="ECO:0000313" key="3">
    <source>
        <dbReference type="Proteomes" id="UP000276133"/>
    </source>
</evidence>
<proteinExistence type="predicted"/>
<dbReference type="Proteomes" id="UP000276133">
    <property type="component" value="Unassembled WGS sequence"/>
</dbReference>
<protein>
    <submittedName>
        <fullName evidence="2">Uncharacterized protein</fullName>
    </submittedName>
</protein>
<feature type="region of interest" description="Disordered" evidence="1">
    <location>
        <begin position="1"/>
        <end position="28"/>
    </location>
</feature>